<dbReference type="OrthoDB" id="247078at2759"/>
<name>A0A0N0P8P7_LEPSE</name>
<dbReference type="Proteomes" id="UP000038009">
    <property type="component" value="Unassembled WGS sequence"/>
</dbReference>
<evidence type="ECO:0000313" key="2">
    <source>
        <dbReference type="EMBL" id="KPI90196.1"/>
    </source>
</evidence>
<feature type="region of interest" description="Disordered" evidence="1">
    <location>
        <begin position="1028"/>
        <end position="1060"/>
    </location>
</feature>
<evidence type="ECO:0000256" key="1">
    <source>
        <dbReference type="SAM" id="MobiDB-lite"/>
    </source>
</evidence>
<organism evidence="2 3">
    <name type="scientific">Leptomonas seymouri</name>
    <dbReference type="NCBI Taxonomy" id="5684"/>
    <lineage>
        <taxon>Eukaryota</taxon>
        <taxon>Discoba</taxon>
        <taxon>Euglenozoa</taxon>
        <taxon>Kinetoplastea</taxon>
        <taxon>Metakinetoplastina</taxon>
        <taxon>Trypanosomatida</taxon>
        <taxon>Trypanosomatidae</taxon>
        <taxon>Leishmaniinae</taxon>
        <taxon>Leptomonas</taxon>
    </lineage>
</organism>
<feature type="compositionally biased region" description="Low complexity" evidence="1">
    <location>
        <begin position="366"/>
        <end position="377"/>
    </location>
</feature>
<evidence type="ECO:0000313" key="3">
    <source>
        <dbReference type="Proteomes" id="UP000038009"/>
    </source>
</evidence>
<feature type="compositionally biased region" description="Basic and acidic residues" evidence="1">
    <location>
        <begin position="354"/>
        <end position="364"/>
    </location>
</feature>
<accession>A0A0N0P8P7</accession>
<dbReference type="OMA" id="ECRAVFE"/>
<protein>
    <submittedName>
        <fullName evidence="2">Uncharacterized protein</fullName>
    </submittedName>
</protein>
<feature type="compositionally biased region" description="Basic and acidic residues" evidence="1">
    <location>
        <begin position="19"/>
        <end position="29"/>
    </location>
</feature>
<proteinExistence type="predicted"/>
<dbReference type="AlphaFoldDB" id="A0A0N0P8P7"/>
<reference evidence="2 3" key="1">
    <citation type="journal article" date="2015" name="PLoS Pathog.">
        <title>Leptomonas seymouri: Adaptations to the Dixenous Life Cycle Analyzed by Genome Sequencing, Transcriptome Profiling and Co-infection with Leishmania donovani.</title>
        <authorList>
            <person name="Kraeva N."/>
            <person name="Butenko A."/>
            <person name="Hlavacova J."/>
            <person name="Kostygov A."/>
            <person name="Myskova J."/>
            <person name="Grybchuk D."/>
            <person name="Lestinova T."/>
            <person name="Votypka J."/>
            <person name="Volf P."/>
            <person name="Opperdoes F."/>
            <person name="Flegontov P."/>
            <person name="Lukes J."/>
            <person name="Yurchenko V."/>
        </authorList>
    </citation>
    <scope>NUCLEOTIDE SEQUENCE [LARGE SCALE GENOMIC DNA]</scope>
    <source>
        <strain evidence="2 3">ATCC 30220</strain>
    </source>
</reference>
<feature type="compositionally biased region" description="Acidic residues" evidence="1">
    <location>
        <begin position="1030"/>
        <end position="1047"/>
    </location>
</feature>
<feature type="region of interest" description="Disordered" evidence="1">
    <location>
        <begin position="338"/>
        <end position="377"/>
    </location>
</feature>
<dbReference type="VEuPathDB" id="TriTrypDB:Lsey_0009_0450"/>
<gene>
    <name evidence="2" type="ORF">ABL78_0714</name>
</gene>
<feature type="region of interest" description="Disordered" evidence="1">
    <location>
        <begin position="1"/>
        <end position="46"/>
    </location>
</feature>
<comment type="caution">
    <text evidence="2">The sequence shown here is derived from an EMBL/GenBank/DDBJ whole genome shotgun (WGS) entry which is preliminary data.</text>
</comment>
<keyword evidence="3" id="KW-1185">Reference proteome</keyword>
<dbReference type="EMBL" id="LJSK01000009">
    <property type="protein sequence ID" value="KPI90196.1"/>
    <property type="molecule type" value="Genomic_DNA"/>
</dbReference>
<sequence length="1060" mass="115084">MRRFLRLPSLNPEAASPGNHDRRTKDNGSKKGQPAPRNSGRTGCGSAAAPAVSRCVLGAMLESSLADDCRQVLESFFDNTQKFIVVVGCDGVLASRILDVYGARIVPKLKPSSLLPCLDAGLLDYFVDIVANSQHDGPSTLLISKELRKIPLRLWDLTRVRHLACAAASRSVRREEATASLLVYTFLYVVYAELAGSSTVETHLPAAIGGEQRNADGFSTEALFVFAVLRAAHVVLLEEQEEKSKASAVQNYVLNKGGIVGLLDADVPKWLNPLASFAQLLLSRGAVLAFITAGLPVKGCLEAGREQVMLQTMELLKAAVRSVLASIAKAAPKAEQSSLSSAGLQRTRKANASKSKDKQSDKVKGGKAPSATGASDTADTTVGLQVPILVPISELLSSCCSILLLTSLLECAVNASNNAPDLLHTPHDQSGLVTVLRCYAYLLQHQQQRLNASLWQNCLHFITYSLWMQAVSSAFLRPDSMKSSDFSAADPIPLGALTEVLSSTTSSTDSMLWLSPLVLSARVTTPDARRLVDAAQIISSSEALWLSVVHAAAIAQDSAPSSTSVLYKHLFPAPPAYVLGALCNVVDEARLQLLANNLVMLPPSQGTVLLASLQRMHQNTDFDGVFHATTSYFLFDCVPACVPQKGLKRLLDIIEILQVGHLAIQQAEEADSKEAARRAMQEKLKQSYELTVAHQAFVAEAQSKQAAKAAEQQSIKAEVARRHAREAARISECAAARGRKRQCALESLKQNAGYARTQREAARRERFAAYQQRLQGEYRVATFLEHLNLSSARVMEAREALRSVMLTITPDDLLEYLVSGEAKVPSDMMEEGEGDEEAEAHLEGGAAVPDAAPAAPPKTSTEAPGCVGERRDFWAEIMDHAMPVASSVPSSMLPVVAAGAALSPQAPCTAYRRRSFHKRVAPLLDLFFYEDGDEYGTVPDVLPAIRLRIASNVWPPAKTKILGFANLREAFDCMQQRGLVQIRDGVVQLTLLGFRYHFPFHDPEGTLEVHLQEARELVRALVVHRHGRDEEAEEEKESCDEEDEEGDSTGRLLPEVEFGI</sequence>